<evidence type="ECO:0000256" key="14">
    <source>
        <dbReference type="ARBA" id="ARBA00082039"/>
    </source>
</evidence>
<feature type="transmembrane region" description="Helical" evidence="17">
    <location>
        <begin position="973"/>
        <end position="996"/>
    </location>
</feature>
<feature type="compositionally biased region" description="Low complexity" evidence="16">
    <location>
        <begin position="1084"/>
        <end position="1103"/>
    </location>
</feature>
<evidence type="ECO:0000259" key="19">
    <source>
        <dbReference type="PROSITE" id="PS50221"/>
    </source>
</evidence>
<dbReference type="InterPro" id="IPR000859">
    <property type="entry name" value="CUB_dom"/>
</dbReference>
<dbReference type="Pfam" id="PF01825">
    <property type="entry name" value="GPS"/>
    <property type="match status" value="1"/>
</dbReference>
<evidence type="ECO:0000313" key="23">
    <source>
        <dbReference type="Proteomes" id="UP000265200"/>
    </source>
</evidence>
<keyword evidence="4 17" id="KW-0812">Transmembrane</keyword>
<proteinExistence type="inferred from homology"/>
<keyword evidence="12" id="KW-0807">Transducer</keyword>
<dbReference type="FunFam" id="2.60.220.50:FF:000018">
    <property type="entry name" value="Adhesion G protein-coupled receptor G6"/>
    <property type="match status" value="1"/>
</dbReference>
<dbReference type="PROSITE" id="PS01180">
    <property type="entry name" value="CUB"/>
    <property type="match status" value="1"/>
</dbReference>
<dbReference type="GO" id="GO:0007166">
    <property type="term" value="P:cell surface receptor signaling pathway"/>
    <property type="evidence" value="ECO:0007669"/>
    <property type="project" value="InterPro"/>
</dbReference>
<evidence type="ECO:0000256" key="13">
    <source>
        <dbReference type="ARBA" id="ARBA00069922"/>
    </source>
</evidence>
<feature type="transmembrane region" description="Helical" evidence="17">
    <location>
        <begin position="807"/>
        <end position="831"/>
    </location>
</feature>
<keyword evidence="3" id="KW-1003">Cell membrane</keyword>
<dbReference type="GO" id="GO:0007188">
    <property type="term" value="P:adenylate cyclase-modulating G protein-coupled receptor signaling pathway"/>
    <property type="evidence" value="ECO:0007669"/>
    <property type="project" value="UniProtKB-ARBA"/>
</dbReference>
<evidence type="ECO:0000256" key="5">
    <source>
        <dbReference type="ARBA" id="ARBA00022729"/>
    </source>
</evidence>
<dbReference type="SUPFAM" id="SSF49899">
    <property type="entry name" value="Concanavalin A-like lectins/glucanases"/>
    <property type="match status" value="1"/>
</dbReference>
<feature type="domain" description="GAIN-B" evidence="19">
    <location>
        <begin position="576"/>
        <end position="733"/>
    </location>
</feature>
<comment type="subcellular location">
    <subcellularLocation>
        <location evidence="1">Cell membrane</location>
        <topology evidence="1">Multi-pass membrane protein</topology>
    </subcellularLocation>
</comment>
<dbReference type="InterPro" id="IPR017983">
    <property type="entry name" value="GPCR_2_secretin-like_CS"/>
</dbReference>
<dbReference type="SMART" id="SM00042">
    <property type="entry name" value="CUB"/>
    <property type="match status" value="1"/>
</dbReference>
<feature type="compositionally biased region" description="Low complexity" evidence="16">
    <location>
        <begin position="1034"/>
        <end position="1053"/>
    </location>
</feature>
<evidence type="ECO:0000256" key="17">
    <source>
        <dbReference type="SAM" id="Phobius"/>
    </source>
</evidence>
<sequence>MQAPPGYIIQLSFLDFELEEASGCMYDQVVVNTGNADAKFCGLTANGLTLNSTGNFMELSFKSDFSVRKRGFSVSFRHVAVALRNQKVTINNGNGQVAMVSSSVAIPTLSELTVCFEVERIANKQREWLFSYYGSGNSVKLSFGSDQSGMKVVVDGELCPVGSIISTADFTSSMRPLCLTWTSSNGQLAVYFNGVYSNVNCSASINHFVPAGGIFQLGGQQSFDGNIYNLRLWNRTMTVEELKSLTCDQEGNVIDWDNSHWTVPSSLVQIDNTLSCICYPHCIHLTSAAPASGVNTPFSSGCSTMGCPEDLFYRVSFWTTSELSQQAVERAVSLLLNQAFHKWTHSVEHFSVVKTGAGSNSFSCQALLLISNESLSADDVSAQLTGQRLLEDSQLQLFSVSVRLIENCQEDVFLNYYWPETRPRTTQLLPCFPDKNQSATRTCLINLNDYSPYWASADFTNCTVTAENAADVAEKLANFTRNSLSDDEISHVVTKVQQLVNVAKIDAAVAESVVSIISNVMTSSEAVLGNASNIALRTVDELAQKLEFDGLSVNITSKHLALGILAFNATTFNGSSFSAFIPPNSADPKIEFEQTANPLAQVTLPGSLLSGVSLSDADRSSLSRINFVFFSNTNLFKKEQDSLSLNSYVVASSVGNISIRDLKDPVRIQIAHLTEQTSSHRFCMFWDFTLNNGDGGWNERGCSVSKESTKNKTICLCNHLTHFGVLMDVSQTSSQIDPKNKKILTFLSYIGCGVSAICAAATLLTYIAFEKLRRDYPSKILMNLSTSLLCLNMVFLLDGWLASMVDSAGLCTSAAVLLHYFLLTSFTWMGLESIHMYIALVKVFNTYIRRYILKFCAMGWGLPAVIVGIVVTVDKSHYGILEDSKDELAKMCWIKSQSVFYTTCVGYFCLVFLLNVAMFIVVMMQICGRNGKRSNRSLREEVLRNLRSVVSLTFLLGMTWGFALFAWGPVYLAFTYLFTIFNSLQGVFIFIFHCALKENVQKQWRRYLCCGPYRQSDNSDLSKTPTNNTKKVSSDNLAKSLSSSSFGSSTSNWTSKAKATLTPFSKRYRNADKSGYNQNNTKCNSSSSDVAPNSSSSSSAIPPVSQMIDKVKGYCSTRTDNFYKTIIRSESLINCTRL</sequence>
<dbReference type="PROSITE" id="PS50261">
    <property type="entry name" value="G_PROTEIN_RECEP_F2_4"/>
    <property type="match status" value="1"/>
</dbReference>
<dbReference type="AlphaFoldDB" id="A0A3P9I6P4"/>
<keyword evidence="6 17" id="KW-1133">Transmembrane helix</keyword>
<evidence type="ECO:0000256" key="6">
    <source>
        <dbReference type="ARBA" id="ARBA00022989"/>
    </source>
</evidence>
<feature type="disulfide bond" evidence="15">
    <location>
        <begin position="24"/>
        <end position="41"/>
    </location>
</feature>
<dbReference type="InterPro" id="IPR001759">
    <property type="entry name" value="PTX_dom"/>
</dbReference>
<dbReference type="PROSITE" id="PS50221">
    <property type="entry name" value="GAIN_B"/>
    <property type="match status" value="1"/>
</dbReference>
<dbReference type="Gene3D" id="4.10.1240.10">
    <property type="entry name" value="GPCR, family 2, extracellular hormone receptor domain"/>
    <property type="match status" value="1"/>
</dbReference>
<dbReference type="InterPro" id="IPR036445">
    <property type="entry name" value="GPCR_2_extracell_dom_sf"/>
</dbReference>
<evidence type="ECO:0000256" key="12">
    <source>
        <dbReference type="ARBA" id="ARBA00023224"/>
    </source>
</evidence>
<feature type="transmembrane region" description="Helical" evidence="17">
    <location>
        <begin position="905"/>
        <end position="928"/>
    </location>
</feature>
<dbReference type="InterPro" id="IPR000203">
    <property type="entry name" value="GPS"/>
</dbReference>
<feature type="transmembrane region" description="Helical" evidence="17">
    <location>
        <begin position="949"/>
        <end position="967"/>
    </location>
</feature>
<feature type="transmembrane region" description="Helical" evidence="17">
    <location>
        <begin position="746"/>
        <end position="769"/>
    </location>
</feature>
<dbReference type="PROSITE" id="PS00650">
    <property type="entry name" value="G_PROTEIN_RECEP_F2_2"/>
    <property type="match status" value="1"/>
</dbReference>
<dbReference type="Pfam" id="PF00002">
    <property type="entry name" value="7tm_2"/>
    <property type="match status" value="1"/>
</dbReference>
<evidence type="ECO:0000259" key="21">
    <source>
        <dbReference type="PROSITE" id="PS51828"/>
    </source>
</evidence>
<dbReference type="FunFam" id="1.20.1070.10:FF:000052">
    <property type="entry name" value="Adhesion G-protein coupled receptor G6"/>
    <property type="match status" value="1"/>
</dbReference>
<accession>A0A3P9I6P4</accession>
<dbReference type="InterPro" id="IPR013320">
    <property type="entry name" value="ConA-like_dom_sf"/>
</dbReference>
<evidence type="ECO:0000256" key="16">
    <source>
        <dbReference type="SAM" id="MobiDB-lite"/>
    </source>
</evidence>
<dbReference type="InterPro" id="IPR017981">
    <property type="entry name" value="GPCR_2-like_7TM"/>
</dbReference>
<dbReference type="Gene3D" id="1.20.1070.10">
    <property type="entry name" value="Rhodopsin 7-helix transmembrane proteins"/>
    <property type="match status" value="1"/>
</dbReference>
<keyword evidence="7" id="KW-0297">G-protein coupled receptor</keyword>
<dbReference type="Gene3D" id="2.60.120.290">
    <property type="entry name" value="Spermadhesin, CUB domain"/>
    <property type="match status" value="1"/>
</dbReference>
<feature type="region of interest" description="Disordered" evidence="16">
    <location>
        <begin position="1070"/>
        <end position="1103"/>
    </location>
</feature>
<name>A0A3P9I6P4_ORYLA</name>
<dbReference type="InterPro" id="IPR035914">
    <property type="entry name" value="Sperma_CUB_dom_sf"/>
</dbReference>
<keyword evidence="5" id="KW-0732">Signal</keyword>
<keyword evidence="9 15" id="KW-1015">Disulfide bond</keyword>
<feature type="domain" description="CUB" evidence="18">
    <location>
        <begin position="1"/>
        <end position="79"/>
    </location>
</feature>
<comment type="similarity">
    <text evidence="2">Belongs to the G-protein coupled receptor 2 family. Adhesion G-protein coupled receptor (ADGR) subfamily.</text>
</comment>
<feature type="transmembrane region" description="Helical" evidence="17">
    <location>
        <begin position="781"/>
        <end position="801"/>
    </location>
</feature>
<dbReference type="PANTHER" id="PTHR12011:SF290">
    <property type="entry name" value="ADHESION G-PROTEIN COUPLED RECEPTOR G6"/>
    <property type="match status" value="1"/>
</dbReference>
<evidence type="ECO:0000256" key="11">
    <source>
        <dbReference type="ARBA" id="ARBA00023180"/>
    </source>
</evidence>
<feature type="transmembrane region" description="Helical" evidence="17">
    <location>
        <begin position="851"/>
        <end position="873"/>
    </location>
</feature>
<feature type="domain" description="G-protein coupled receptors family 2 profile 2" evidence="20">
    <location>
        <begin position="744"/>
        <end position="997"/>
    </location>
</feature>
<dbReference type="GO" id="GO:0005886">
    <property type="term" value="C:plasma membrane"/>
    <property type="evidence" value="ECO:0007669"/>
    <property type="project" value="UniProtKB-SubCell"/>
</dbReference>
<dbReference type="PRINTS" id="PR00249">
    <property type="entry name" value="GPCRSECRETIN"/>
</dbReference>
<evidence type="ECO:0000256" key="1">
    <source>
        <dbReference type="ARBA" id="ARBA00004651"/>
    </source>
</evidence>
<evidence type="ECO:0000313" key="22">
    <source>
        <dbReference type="Ensembl" id="ENSORLP00015015590.1"/>
    </source>
</evidence>
<dbReference type="SMART" id="SM00303">
    <property type="entry name" value="GPS"/>
    <property type="match status" value="1"/>
</dbReference>
<dbReference type="InterPro" id="IPR046338">
    <property type="entry name" value="GAIN_dom_sf"/>
</dbReference>
<dbReference type="SMART" id="SM00159">
    <property type="entry name" value="PTX"/>
    <property type="match status" value="1"/>
</dbReference>
<evidence type="ECO:0000256" key="7">
    <source>
        <dbReference type="ARBA" id="ARBA00023040"/>
    </source>
</evidence>
<dbReference type="Gene3D" id="2.60.220.50">
    <property type="match status" value="1"/>
</dbReference>
<dbReference type="InterPro" id="IPR058857">
    <property type="entry name" value="GAIN_ADGRG2/6"/>
</dbReference>
<evidence type="ECO:0000256" key="3">
    <source>
        <dbReference type="ARBA" id="ARBA00022475"/>
    </source>
</evidence>
<dbReference type="Gene3D" id="2.60.120.200">
    <property type="match status" value="1"/>
</dbReference>
<dbReference type="InterPro" id="IPR000832">
    <property type="entry name" value="GPCR_2_secretin-like"/>
</dbReference>
<evidence type="ECO:0000256" key="8">
    <source>
        <dbReference type="ARBA" id="ARBA00023136"/>
    </source>
</evidence>
<dbReference type="GO" id="GO:0004930">
    <property type="term" value="F:G protein-coupled receptor activity"/>
    <property type="evidence" value="ECO:0007669"/>
    <property type="project" value="UniProtKB-KW"/>
</dbReference>
<evidence type="ECO:0000259" key="20">
    <source>
        <dbReference type="PROSITE" id="PS50261"/>
    </source>
</evidence>
<dbReference type="Ensembl" id="ENSORLT00015023549.1">
    <property type="protein sequence ID" value="ENSORLP00015015590.1"/>
    <property type="gene ID" value="ENSORLG00015016628.1"/>
</dbReference>
<dbReference type="Pfam" id="PF00431">
    <property type="entry name" value="CUB"/>
    <property type="match status" value="1"/>
</dbReference>
<comment type="caution">
    <text evidence="15">Lacks conserved residue(s) required for the propagation of feature annotation.</text>
</comment>
<evidence type="ECO:0000256" key="15">
    <source>
        <dbReference type="PROSITE-ProRule" id="PRU00059"/>
    </source>
</evidence>
<reference evidence="22" key="4">
    <citation type="submission" date="2025-09" db="UniProtKB">
        <authorList>
            <consortium name="Ensembl"/>
        </authorList>
    </citation>
    <scope>IDENTIFICATION</scope>
    <source>
        <strain evidence="22">HSOK</strain>
    </source>
</reference>
<keyword evidence="10" id="KW-0675">Receptor</keyword>
<dbReference type="Pfam" id="PF00354">
    <property type="entry name" value="Pentaxin"/>
    <property type="match status" value="1"/>
</dbReference>
<evidence type="ECO:0000256" key="2">
    <source>
        <dbReference type="ARBA" id="ARBA00007343"/>
    </source>
</evidence>
<dbReference type="SUPFAM" id="SSF81321">
    <property type="entry name" value="Family A G protein-coupled receptor-like"/>
    <property type="match status" value="1"/>
</dbReference>
<evidence type="ECO:0000256" key="10">
    <source>
        <dbReference type="ARBA" id="ARBA00023170"/>
    </source>
</evidence>
<evidence type="ECO:0000256" key="9">
    <source>
        <dbReference type="ARBA" id="ARBA00023157"/>
    </source>
</evidence>
<reference evidence="22" key="3">
    <citation type="submission" date="2025-08" db="UniProtKB">
        <authorList>
            <consortium name="Ensembl"/>
        </authorList>
    </citation>
    <scope>IDENTIFICATION</scope>
    <source>
        <strain evidence="22">HSOK</strain>
    </source>
</reference>
<dbReference type="PANTHER" id="PTHR12011">
    <property type="entry name" value="ADHESION G-PROTEIN COUPLED RECEPTOR"/>
    <property type="match status" value="1"/>
</dbReference>
<dbReference type="GO" id="GO:0042552">
    <property type="term" value="P:myelination"/>
    <property type="evidence" value="ECO:0007669"/>
    <property type="project" value="UniProtKB-ARBA"/>
</dbReference>
<dbReference type="Pfam" id="PF26574">
    <property type="entry name" value="GAIN_ADGRG2"/>
    <property type="match status" value="1"/>
</dbReference>
<feature type="compositionally biased region" description="Polar residues" evidence="16">
    <location>
        <begin position="1017"/>
        <end position="1031"/>
    </location>
</feature>
<dbReference type="Proteomes" id="UP000265200">
    <property type="component" value="Chromosome 24"/>
</dbReference>
<keyword evidence="8 17" id="KW-0472">Membrane</keyword>
<dbReference type="GO" id="GO:0014037">
    <property type="term" value="P:Schwann cell differentiation"/>
    <property type="evidence" value="ECO:0007669"/>
    <property type="project" value="UniProtKB-ARBA"/>
</dbReference>
<evidence type="ECO:0000256" key="4">
    <source>
        <dbReference type="ARBA" id="ARBA00022692"/>
    </source>
</evidence>
<dbReference type="SUPFAM" id="SSF49854">
    <property type="entry name" value="Spermadhesin, CUB domain"/>
    <property type="match status" value="1"/>
</dbReference>
<feature type="region of interest" description="Disordered" evidence="16">
    <location>
        <begin position="1017"/>
        <end position="1053"/>
    </location>
</feature>
<dbReference type="PROSITE" id="PS51828">
    <property type="entry name" value="PTX_2"/>
    <property type="match status" value="1"/>
</dbReference>
<dbReference type="InterPro" id="IPR057244">
    <property type="entry name" value="GAIN_B"/>
</dbReference>
<feature type="domain" description="Pentraxin (PTX)" evidence="21">
    <location>
        <begin position="83"/>
        <end position="276"/>
    </location>
</feature>
<protein>
    <recommendedName>
        <fullName evidence="13">Adhesion G-protein coupled receptor G6</fullName>
    </recommendedName>
    <alternativeName>
        <fullName evidence="14">G-protein coupled receptor 126</fullName>
    </alternativeName>
</protein>
<dbReference type="CDD" id="cd00041">
    <property type="entry name" value="CUB"/>
    <property type="match status" value="1"/>
</dbReference>
<organism evidence="22 23">
    <name type="scientific">Oryzias latipes</name>
    <name type="common">Japanese rice fish</name>
    <name type="synonym">Japanese killifish</name>
    <dbReference type="NCBI Taxonomy" id="8090"/>
    <lineage>
        <taxon>Eukaryota</taxon>
        <taxon>Metazoa</taxon>
        <taxon>Chordata</taxon>
        <taxon>Craniata</taxon>
        <taxon>Vertebrata</taxon>
        <taxon>Euteleostomi</taxon>
        <taxon>Actinopterygii</taxon>
        <taxon>Neopterygii</taxon>
        <taxon>Teleostei</taxon>
        <taxon>Neoteleostei</taxon>
        <taxon>Acanthomorphata</taxon>
        <taxon>Ovalentaria</taxon>
        <taxon>Atherinomorphae</taxon>
        <taxon>Beloniformes</taxon>
        <taxon>Adrianichthyidae</taxon>
        <taxon>Oryziinae</taxon>
        <taxon>Oryzias</taxon>
    </lineage>
</organism>
<evidence type="ECO:0000259" key="18">
    <source>
        <dbReference type="PROSITE" id="PS01180"/>
    </source>
</evidence>
<reference key="1">
    <citation type="journal article" date="2007" name="Nature">
        <title>The medaka draft genome and insights into vertebrate genome evolution.</title>
        <authorList>
            <person name="Kasahara M."/>
            <person name="Naruse K."/>
            <person name="Sasaki S."/>
            <person name="Nakatani Y."/>
            <person name="Qu W."/>
            <person name="Ahsan B."/>
            <person name="Yamada T."/>
            <person name="Nagayasu Y."/>
            <person name="Doi K."/>
            <person name="Kasai Y."/>
            <person name="Jindo T."/>
            <person name="Kobayashi D."/>
            <person name="Shimada A."/>
            <person name="Toyoda A."/>
            <person name="Kuroki Y."/>
            <person name="Fujiyama A."/>
            <person name="Sasaki T."/>
            <person name="Shimizu A."/>
            <person name="Asakawa S."/>
            <person name="Shimizu N."/>
            <person name="Hashimoto S."/>
            <person name="Yang J."/>
            <person name="Lee Y."/>
            <person name="Matsushima K."/>
            <person name="Sugano S."/>
            <person name="Sakaizumi M."/>
            <person name="Narita T."/>
            <person name="Ohishi K."/>
            <person name="Haga S."/>
            <person name="Ohta F."/>
            <person name="Nomoto H."/>
            <person name="Nogata K."/>
            <person name="Morishita T."/>
            <person name="Endo T."/>
            <person name="Shin-I T."/>
            <person name="Takeda H."/>
            <person name="Morishita S."/>
            <person name="Kohara Y."/>
        </authorList>
    </citation>
    <scope>NUCLEOTIDE SEQUENCE [LARGE SCALE GENOMIC DNA]</scope>
    <source>
        <strain>Hd-rR</strain>
    </source>
</reference>
<reference evidence="22 23" key="2">
    <citation type="submission" date="2017-04" db="EMBL/GenBank/DDBJ databases">
        <title>CpG methylation of centromeres and impact of large insertions on vertebrate speciation.</title>
        <authorList>
            <person name="Ichikawa K."/>
            <person name="Yoshimura J."/>
            <person name="Morishita S."/>
        </authorList>
    </citation>
    <scope>NUCLEOTIDE SEQUENCE</scope>
    <source>
        <strain evidence="22 23">HSOK</strain>
    </source>
</reference>
<keyword evidence="11" id="KW-0325">Glycoprotein</keyword>